<dbReference type="SMART" id="SM00448">
    <property type="entry name" value="REC"/>
    <property type="match status" value="1"/>
</dbReference>
<dbReference type="Pfam" id="PF10114">
    <property type="entry name" value="PocR"/>
    <property type="match status" value="1"/>
</dbReference>
<evidence type="ECO:0000259" key="8">
    <source>
        <dbReference type="PROSITE" id="PS50109"/>
    </source>
</evidence>
<evidence type="ECO:0000256" key="1">
    <source>
        <dbReference type="ARBA" id="ARBA00000085"/>
    </source>
</evidence>
<dbReference type="GO" id="GO:0000155">
    <property type="term" value="F:phosphorelay sensor kinase activity"/>
    <property type="evidence" value="ECO:0007669"/>
    <property type="project" value="InterPro"/>
</dbReference>
<dbReference type="CDD" id="cd00082">
    <property type="entry name" value="HisKA"/>
    <property type="match status" value="1"/>
</dbReference>
<feature type="domain" description="Response regulatory" evidence="9">
    <location>
        <begin position="624"/>
        <end position="751"/>
    </location>
</feature>
<dbReference type="InterPro" id="IPR003594">
    <property type="entry name" value="HATPase_dom"/>
</dbReference>
<evidence type="ECO:0000256" key="7">
    <source>
        <dbReference type="SAM" id="MobiDB-lite"/>
    </source>
</evidence>
<dbReference type="InterPro" id="IPR001789">
    <property type="entry name" value="Sig_transdc_resp-reg_receiver"/>
</dbReference>
<feature type="region of interest" description="Disordered" evidence="7">
    <location>
        <begin position="592"/>
        <end position="616"/>
    </location>
</feature>
<dbReference type="SUPFAM" id="SSF52172">
    <property type="entry name" value="CheY-like"/>
    <property type="match status" value="1"/>
</dbReference>
<evidence type="ECO:0000256" key="5">
    <source>
        <dbReference type="ARBA" id="ARBA00022777"/>
    </source>
</evidence>
<dbReference type="Proteomes" id="UP000717585">
    <property type="component" value="Unassembled WGS sequence"/>
</dbReference>
<sequence>MSHDMEDLPALSPIPPIKPREHRLPSVHSLSGNWEPCGKVVQPLKDLRGDMDPFPSIDEVEFTDIFELSLLQDVQDCLSEALTITTQIVTPGGKPITSVSNASDMCKILWSKRQATPEYNPEEDFGAWLFKQCALSGLLVASTTVRLSKRVIARWNIGHVRSPGMGMPASVRDFVVSQGLQGDEMAEMWSQIPQMTSAQFSDKVSFVRLFALQMSNLAYKSFRANQYAVELKQKNRLLKERAVFLEALFQERGEDLIAANRQLKDSLQTRRLFLSRVSHDMRSPLLGVVGTAQLLKEDSRTNFMSDEERASSLSIMGSSCEMLLGFVDNLLDFTKLELEEETRTGFILDEKAVDLGSFARSVVSLFHGMVTQKQLHVQVRVSDRVPKAVVVDPLRVAQLISNFAGNSIKFTPVGGSIEVAIDRLEPDTLPADLPDTSYAVVAYKSHARQQTMTCVLGLSDSCYLHSRTTMFEREEIIKQLPRPEPGKVLISVVFTDTGLGVERSQLYTIFSAFSQEKVSTLRKFGGSGLGLSMCRSVCVDMYGGIIIAANRPTGGALFAAFLPLQVTEEATFDPFKSMSAVHPVFKRRGVTYHSTRPHTQGKPPRPPKAERTARPASVDPNEIRILVVDDLEVNRIIVGRLLKLALGKTGRPFNISYASDGTECLALTETNTYDVVLLDLQMPDMSGNEVVQRIRERENAVLGASRHQVVLALSGSDAHVMAALVSDGGFDGFLTKPFKQTELTAILSRYCALRDQP</sequence>
<dbReference type="SUPFAM" id="SSF47384">
    <property type="entry name" value="Homodimeric domain of signal transducing histidine kinase"/>
    <property type="match status" value="1"/>
</dbReference>
<dbReference type="SMART" id="SM00388">
    <property type="entry name" value="HisKA"/>
    <property type="match status" value="1"/>
</dbReference>
<evidence type="ECO:0000256" key="4">
    <source>
        <dbReference type="ARBA" id="ARBA00022679"/>
    </source>
</evidence>
<dbReference type="Pfam" id="PF00512">
    <property type="entry name" value="HisKA"/>
    <property type="match status" value="1"/>
</dbReference>
<feature type="modified residue" description="4-aspartylphosphate" evidence="6">
    <location>
        <position position="679"/>
    </location>
</feature>
<dbReference type="InterPro" id="IPR036890">
    <property type="entry name" value="HATPase_C_sf"/>
</dbReference>
<dbReference type="Gene3D" id="3.40.50.2300">
    <property type="match status" value="1"/>
</dbReference>
<dbReference type="PROSITE" id="PS50109">
    <property type="entry name" value="HIS_KIN"/>
    <property type="match status" value="1"/>
</dbReference>
<dbReference type="Pfam" id="PF00072">
    <property type="entry name" value="Response_reg"/>
    <property type="match status" value="1"/>
</dbReference>
<dbReference type="Gene3D" id="1.10.287.130">
    <property type="match status" value="1"/>
</dbReference>
<evidence type="ECO:0000256" key="6">
    <source>
        <dbReference type="PROSITE-ProRule" id="PRU00169"/>
    </source>
</evidence>
<comment type="caution">
    <text evidence="10">The sequence shown here is derived from an EMBL/GenBank/DDBJ whole genome shotgun (WGS) entry which is preliminary data.</text>
</comment>
<evidence type="ECO:0000313" key="11">
    <source>
        <dbReference type="Proteomes" id="UP000717585"/>
    </source>
</evidence>
<evidence type="ECO:0000256" key="3">
    <source>
        <dbReference type="ARBA" id="ARBA00022553"/>
    </source>
</evidence>
<keyword evidence="11" id="KW-1185">Reference proteome</keyword>
<proteinExistence type="predicted"/>
<name>A0A8J6B7M0_9EUKA</name>
<feature type="region of interest" description="Disordered" evidence="7">
    <location>
        <begin position="1"/>
        <end position="23"/>
    </location>
</feature>
<evidence type="ECO:0000256" key="2">
    <source>
        <dbReference type="ARBA" id="ARBA00012438"/>
    </source>
</evidence>
<dbReference type="PROSITE" id="PS50110">
    <property type="entry name" value="RESPONSE_REGULATORY"/>
    <property type="match status" value="1"/>
</dbReference>
<keyword evidence="4" id="KW-0808">Transferase</keyword>
<dbReference type="InterPro" id="IPR003661">
    <property type="entry name" value="HisK_dim/P_dom"/>
</dbReference>
<evidence type="ECO:0000313" key="10">
    <source>
        <dbReference type="EMBL" id="KAG9395944.1"/>
    </source>
</evidence>
<dbReference type="SUPFAM" id="SSF55874">
    <property type="entry name" value="ATPase domain of HSP90 chaperone/DNA topoisomerase II/histidine kinase"/>
    <property type="match status" value="1"/>
</dbReference>
<keyword evidence="3 6" id="KW-0597">Phosphoprotein</keyword>
<accession>A0A8J6B7M0</accession>
<comment type="catalytic activity">
    <reaction evidence="1">
        <text>ATP + protein L-histidine = ADP + protein N-phospho-L-histidine.</text>
        <dbReference type="EC" id="2.7.13.3"/>
    </reaction>
</comment>
<dbReference type="InterPro" id="IPR004358">
    <property type="entry name" value="Sig_transdc_His_kin-like_C"/>
</dbReference>
<protein>
    <recommendedName>
        <fullName evidence="2">histidine kinase</fullName>
        <ecNumber evidence="2">2.7.13.3</ecNumber>
    </recommendedName>
</protein>
<organism evidence="10 11">
    <name type="scientific">Carpediemonas membranifera</name>
    <dbReference type="NCBI Taxonomy" id="201153"/>
    <lineage>
        <taxon>Eukaryota</taxon>
        <taxon>Metamonada</taxon>
        <taxon>Carpediemonas-like organisms</taxon>
        <taxon>Carpediemonas</taxon>
    </lineage>
</organism>
<dbReference type="PANTHER" id="PTHR43047:SF64">
    <property type="entry name" value="HISTIDINE KINASE CONTAINING CHEY-HOMOLOGOUS RECEIVER DOMAIN AND PAS DOMAIN-RELATED"/>
    <property type="match status" value="1"/>
</dbReference>
<dbReference type="InterPro" id="IPR018771">
    <property type="entry name" value="PocR_dom"/>
</dbReference>
<dbReference type="InterPro" id="IPR011006">
    <property type="entry name" value="CheY-like_superfamily"/>
</dbReference>
<dbReference type="InterPro" id="IPR005467">
    <property type="entry name" value="His_kinase_dom"/>
</dbReference>
<dbReference type="EC" id="2.7.13.3" evidence="2"/>
<dbReference type="SMART" id="SM00387">
    <property type="entry name" value="HATPase_c"/>
    <property type="match status" value="1"/>
</dbReference>
<dbReference type="PANTHER" id="PTHR43047">
    <property type="entry name" value="TWO-COMPONENT HISTIDINE PROTEIN KINASE"/>
    <property type="match status" value="1"/>
</dbReference>
<reference evidence="10" key="1">
    <citation type="submission" date="2021-05" db="EMBL/GenBank/DDBJ databases">
        <title>A free-living protist that lacks canonical eukaryotic 1 DNA replication and segregation systems.</title>
        <authorList>
            <person name="Salas-Leiva D.E."/>
            <person name="Tromer E.C."/>
            <person name="Curtis B.A."/>
            <person name="Jerlstrom-Hultqvist J."/>
            <person name="Kolisko M."/>
            <person name="Yi Z."/>
            <person name="Salas-Leiva J.S."/>
            <person name="Gallot-Lavallee L."/>
            <person name="Kops G.J.P.L."/>
            <person name="Archibald J.M."/>
            <person name="Simpson A.G.B."/>
            <person name="Roger A.J."/>
        </authorList>
    </citation>
    <scope>NUCLEOTIDE SEQUENCE</scope>
    <source>
        <strain evidence="10">BICM</strain>
    </source>
</reference>
<feature type="domain" description="Histidine kinase" evidence="8">
    <location>
        <begin position="276"/>
        <end position="566"/>
    </location>
</feature>
<dbReference type="Pfam" id="PF02518">
    <property type="entry name" value="HATPase_c"/>
    <property type="match status" value="1"/>
</dbReference>
<dbReference type="Gene3D" id="3.30.565.10">
    <property type="entry name" value="Histidine kinase-like ATPase, C-terminal domain"/>
    <property type="match status" value="1"/>
</dbReference>
<dbReference type="PRINTS" id="PR00344">
    <property type="entry name" value="BCTRLSENSOR"/>
</dbReference>
<dbReference type="CDD" id="cd17546">
    <property type="entry name" value="REC_hyHK_CKI1_RcsC-like"/>
    <property type="match status" value="1"/>
</dbReference>
<dbReference type="OrthoDB" id="10266508at2759"/>
<dbReference type="InterPro" id="IPR036097">
    <property type="entry name" value="HisK_dim/P_sf"/>
</dbReference>
<keyword evidence="5" id="KW-0418">Kinase</keyword>
<evidence type="ECO:0000259" key="9">
    <source>
        <dbReference type="PROSITE" id="PS50110"/>
    </source>
</evidence>
<dbReference type="AlphaFoldDB" id="A0A8J6B7M0"/>
<gene>
    <name evidence="10" type="ORF">J8273_2293</name>
</gene>
<dbReference type="EMBL" id="JAHDYR010000007">
    <property type="protein sequence ID" value="KAG9395944.1"/>
    <property type="molecule type" value="Genomic_DNA"/>
</dbReference>